<protein>
    <recommendedName>
        <fullName evidence="3">Heterokaryon incompatibility domain-containing protein</fullName>
    </recommendedName>
</protein>
<gene>
    <name evidence="1" type="ORF">WG66_4447</name>
</gene>
<name>A0A0W0G315_MONRR</name>
<dbReference type="eggNOG" id="ENOG502S16F">
    <property type="taxonomic scope" value="Eukaryota"/>
</dbReference>
<proteinExistence type="predicted"/>
<sequence>MSAPLPSSFIAKDTVWLGGIHDEYPLTDFAGYRNPRLSRASSDDVRCYSRHDLAALHQCHLTFGLLEATLEEKVLSDLLLHRSSSGKKMMTTRNLIPLLHSWRCRIQAARAGSHDAFIGWFRRAEKALQDAHATLLDELVRPESSPFRQAEMPQEDVAEILYMVAAMGEALTVSLRQFRLPSTQGLDWGFVIGPINRYDKQLVAAGWCPLMVRILGQSVCTLGYATMLEPYVRKDVERRGHTGCSAAECTRNNIDASTYITRHAVDGCRCSFSKPSLDAVTETLLQWQIPVITIEHSHDNHHLQLKCKNATNIPYVAISHVWVDGLGSVTEAGLPSCQLERLAELTGGLVPGGALWMDGLCIPGGRGLRELRKRAIGLMAQTYRDATAVLVVDSSIRSCPIDAPLEEKLLRIRTSGWVQRLWTLQEALLARKLVFQFSDGLVHIEELMPRGEEFFDVLKMNLASEIYRLQKRNAPVAMARSEFGLGDVARALQWRTTSRLEDETLAISGLVGIDAFELVNAPPDQRMRLLLLRVRSVASNIIFLSGAKLDESGFRWAPRTLIIRTGIPLATGPGDAQCTLEGLIATYYCIYFDEVSIQHGDKWCIKRPADNHCYWIFDAGGAEDDAGEEKSKQEWACSAILFMSPPRAHTTETAAAVLIHREQTHDGEGNFRPTCIYKTRLLVTWMSEDELKERCRCRIITIRGSGKLRVCVT</sequence>
<comment type="caution">
    <text evidence="1">The sequence shown here is derived from an EMBL/GenBank/DDBJ whole genome shotgun (WGS) entry which is preliminary data.</text>
</comment>
<accession>A0A0W0G315</accession>
<dbReference type="AlphaFoldDB" id="A0A0W0G315"/>
<evidence type="ECO:0008006" key="3">
    <source>
        <dbReference type="Google" id="ProtNLM"/>
    </source>
</evidence>
<evidence type="ECO:0000313" key="1">
    <source>
        <dbReference type="EMBL" id="KTB42998.1"/>
    </source>
</evidence>
<dbReference type="PANTHER" id="PTHR39596:SF2">
    <property type="entry name" value="HET DOMAIN PROTEIN (AFU_ORTHOLOGUE AFUA_1G17550)-RELATED"/>
    <property type="match status" value="1"/>
</dbReference>
<organism evidence="1 2">
    <name type="scientific">Moniliophthora roreri</name>
    <name type="common">Frosty pod rot fungus</name>
    <name type="synonym">Monilia roreri</name>
    <dbReference type="NCBI Taxonomy" id="221103"/>
    <lineage>
        <taxon>Eukaryota</taxon>
        <taxon>Fungi</taxon>
        <taxon>Dikarya</taxon>
        <taxon>Basidiomycota</taxon>
        <taxon>Agaricomycotina</taxon>
        <taxon>Agaricomycetes</taxon>
        <taxon>Agaricomycetidae</taxon>
        <taxon>Agaricales</taxon>
        <taxon>Marasmiineae</taxon>
        <taxon>Marasmiaceae</taxon>
        <taxon>Moniliophthora</taxon>
    </lineage>
</organism>
<evidence type="ECO:0000313" key="2">
    <source>
        <dbReference type="Proteomes" id="UP000054988"/>
    </source>
</evidence>
<dbReference type="Proteomes" id="UP000054988">
    <property type="component" value="Unassembled WGS sequence"/>
</dbReference>
<dbReference type="PANTHER" id="PTHR39596">
    <property type="match status" value="1"/>
</dbReference>
<dbReference type="EMBL" id="LATX01001263">
    <property type="protein sequence ID" value="KTB42998.1"/>
    <property type="molecule type" value="Genomic_DNA"/>
</dbReference>
<reference evidence="1 2" key="1">
    <citation type="submission" date="2015-12" db="EMBL/GenBank/DDBJ databases">
        <title>Draft genome sequence of Moniliophthora roreri, the causal agent of frosty pod rot of cacao.</title>
        <authorList>
            <person name="Aime M.C."/>
            <person name="Diaz-Valderrama J.R."/>
            <person name="Kijpornyongpan T."/>
            <person name="Phillips-Mora W."/>
        </authorList>
    </citation>
    <scope>NUCLEOTIDE SEQUENCE [LARGE SCALE GENOMIC DNA]</scope>
    <source>
        <strain evidence="1 2">MCA 2952</strain>
    </source>
</reference>